<organism evidence="2 3">
    <name type="scientific">Leucosporidium creatinivorum</name>
    <dbReference type="NCBI Taxonomy" id="106004"/>
    <lineage>
        <taxon>Eukaryota</taxon>
        <taxon>Fungi</taxon>
        <taxon>Dikarya</taxon>
        <taxon>Basidiomycota</taxon>
        <taxon>Pucciniomycotina</taxon>
        <taxon>Microbotryomycetes</taxon>
        <taxon>Leucosporidiales</taxon>
        <taxon>Leucosporidium</taxon>
    </lineage>
</organism>
<keyword evidence="3" id="KW-1185">Reference proteome</keyword>
<dbReference type="EMBL" id="MCGR01000032">
    <property type="protein sequence ID" value="ORY77189.1"/>
    <property type="molecule type" value="Genomic_DNA"/>
</dbReference>
<dbReference type="Proteomes" id="UP000193467">
    <property type="component" value="Unassembled WGS sequence"/>
</dbReference>
<dbReference type="InParanoid" id="A0A1Y2F009"/>
<comment type="caution">
    <text evidence="2">The sequence shown here is derived from an EMBL/GenBank/DDBJ whole genome shotgun (WGS) entry which is preliminary data.</text>
</comment>
<protein>
    <submittedName>
        <fullName evidence="2">Uncharacterized protein</fullName>
    </submittedName>
</protein>
<sequence>MMIEHAHNQRQAAAQNASIHHIQSMAHVPSLTSRQARRGGVSAQELRQRWA</sequence>
<evidence type="ECO:0000313" key="2">
    <source>
        <dbReference type="EMBL" id="ORY77189.1"/>
    </source>
</evidence>
<gene>
    <name evidence="2" type="ORF">BCR35DRAFT_114855</name>
</gene>
<name>A0A1Y2F009_9BASI</name>
<evidence type="ECO:0000256" key="1">
    <source>
        <dbReference type="SAM" id="MobiDB-lite"/>
    </source>
</evidence>
<reference evidence="2 3" key="1">
    <citation type="submission" date="2016-07" db="EMBL/GenBank/DDBJ databases">
        <title>Pervasive Adenine N6-methylation of Active Genes in Fungi.</title>
        <authorList>
            <consortium name="DOE Joint Genome Institute"/>
            <person name="Mondo S.J."/>
            <person name="Dannebaum R.O."/>
            <person name="Kuo R.C."/>
            <person name="Labutti K."/>
            <person name="Haridas S."/>
            <person name="Kuo A."/>
            <person name="Salamov A."/>
            <person name="Ahrendt S.R."/>
            <person name="Lipzen A."/>
            <person name="Sullivan W."/>
            <person name="Andreopoulos W.B."/>
            <person name="Clum A."/>
            <person name="Lindquist E."/>
            <person name="Daum C."/>
            <person name="Ramamoorthy G.K."/>
            <person name="Gryganskyi A."/>
            <person name="Culley D."/>
            <person name="Magnuson J.K."/>
            <person name="James T.Y."/>
            <person name="O'Malley M.A."/>
            <person name="Stajich J.E."/>
            <person name="Spatafora J.W."/>
            <person name="Visel A."/>
            <person name="Grigoriev I.V."/>
        </authorList>
    </citation>
    <scope>NUCLEOTIDE SEQUENCE [LARGE SCALE GENOMIC DNA]</scope>
    <source>
        <strain evidence="2 3">62-1032</strain>
    </source>
</reference>
<dbReference type="AlphaFoldDB" id="A0A1Y2F009"/>
<accession>A0A1Y2F009</accession>
<feature type="region of interest" description="Disordered" evidence="1">
    <location>
        <begin position="29"/>
        <end position="51"/>
    </location>
</feature>
<proteinExistence type="predicted"/>
<evidence type="ECO:0000313" key="3">
    <source>
        <dbReference type="Proteomes" id="UP000193467"/>
    </source>
</evidence>